<dbReference type="CDD" id="cd09601">
    <property type="entry name" value="M1_APN-Q_like"/>
    <property type="match status" value="1"/>
</dbReference>
<evidence type="ECO:0000313" key="16">
    <source>
        <dbReference type="Proteomes" id="UP000717996"/>
    </source>
</evidence>
<comment type="similarity">
    <text evidence="1 11">Belongs to the peptidase M1 family.</text>
</comment>
<dbReference type="OMA" id="MMEYVAI"/>
<feature type="binding site" evidence="9">
    <location>
        <position position="372"/>
    </location>
    <ligand>
        <name>Zn(2+)</name>
        <dbReference type="ChEBI" id="CHEBI:29105"/>
        <note>catalytic</note>
    </ligand>
</feature>
<dbReference type="Gene3D" id="1.25.50.20">
    <property type="match status" value="1"/>
</dbReference>
<feature type="domain" description="ERAP1-like C-terminal" evidence="13">
    <location>
        <begin position="585"/>
        <end position="913"/>
    </location>
</feature>
<dbReference type="EC" id="3.4.11.-" evidence="11"/>
<dbReference type="InterPro" id="IPR027268">
    <property type="entry name" value="Peptidase_M4/M1_CTD_sf"/>
</dbReference>
<dbReference type="GO" id="GO:0016020">
    <property type="term" value="C:membrane"/>
    <property type="evidence" value="ECO:0007669"/>
    <property type="project" value="TreeGrafter"/>
</dbReference>
<keyword evidence="2 11" id="KW-0031">Aminopeptidase</keyword>
<dbReference type="Gene3D" id="2.60.40.1910">
    <property type="match status" value="1"/>
</dbReference>
<name>A0A9P6YJD6_RHIOR</name>
<evidence type="ECO:0000259" key="12">
    <source>
        <dbReference type="Pfam" id="PF01433"/>
    </source>
</evidence>
<dbReference type="Pfam" id="PF01433">
    <property type="entry name" value="Peptidase_M1"/>
    <property type="match status" value="1"/>
</dbReference>
<keyword evidence="4 9" id="KW-0479">Metal-binding</keyword>
<reference evidence="15" key="1">
    <citation type="journal article" date="2020" name="Microb. Genom.">
        <title>Genetic diversity of clinical and environmental Mucorales isolates obtained from an investigation of mucormycosis cases among solid organ transplant recipients.</title>
        <authorList>
            <person name="Nguyen M.H."/>
            <person name="Kaul D."/>
            <person name="Muto C."/>
            <person name="Cheng S.J."/>
            <person name="Richter R.A."/>
            <person name="Bruno V.M."/>
            <person name="Liu G."/>
            <person name="Beyhan S."/>
            <person name="Sundermann A.J."/>
            <person name="Mounaud S."/>
            <person name="Pasculle A.W."/>
            <person name="Nierman W.C."/>
            <person name="Driscoll E."/>
            <person name="Cumbie R."/>
            <person name="Clancy C.J."/>
            <person name="Dupont C.L."/>
        </authorList>
    </citation>
    <scope>NUCLEOTIDE SEQUENCE</scope>
    <source>
        <strain evidence="15">GL16</strain>
    </source>
</reference>
<evidence type="ECO:0000256" key="11">
    <source>
        <dbReference type="RuleBase" id="RU364040"/>
    </source>
</evidence>
<feature type="binding site" evidence="9">
    <location>
        <position position="391"/>
    </location>
    <ligand>
        <name>Zn(2+)</name>
        <dbReference type="ChEBI" id="CHEBI:29105"/>
        <note>catalytic</note>
    </ligand>
</feature>
<accession>A0A9P6YJD6</accession>
<dbReference type="Proteomes" id="UP000717996">
    <property type="component" value="Unassembled WGS sequence"/>
</dbReference>
<evidence type="ECO:0000256" key="5">
    <source>
        <dbReference type="ARBA" id="ARBA00022801"/>
    </source>
</evidence>
<evidence type="ECO:0000256" key="10">
    <source>
        <dbReference type="PIRSR" id="PIRSR634016-4"/>
    </source>
</evidence>
<dbReference type="Gene3D" id="2.60.40.1730">
    <property type="entry name" value="tricorn interacting facor f3 domain"/>
    <property type="match status" value="1"/>
</dbReference>
<dbReference type="InterPro" id="IPR042097">
    <property type="entry name" value="Aminopeptidase_N-like_N_sf"/>
</dbReference>
<dbReference type="Pfam" id="PF11838">
    <property type="entry name" value="ERAP1_C"/>
    <property type="match status" value="1"/>
</dbReference>
<keyword evidence="3 11" id="KW-0645">Protease</keyword>
<dbReference type="InterPro" id="IPR050344">
    <property type="entry name" value="Peptidase_M1_aminopeptidases"/>
</dbReference>
<dbReference type="InterPro" id="IPR034016">
    <property type="entry name" value="M1_APN-typ"/>
</dbReference>
<dbReference type="PANTHER" id="PTHR11533">
    <property type="entry name" value="PROTEASE M1 ZINC METALLOPROTEASE"/>
    <property type="match status" value="1"/>
</dbReference>
<dbReference type="Pfam" id="PF17900">
    <property type="entry name" value="Peptidase_M1_N"/>
    <property type="match status" value="1"/>
</dbReference>
<dbReference type="Gene3D" id="1.10.390.10">
    <property type="entry name" value="Neutral Protease Domain 2"/>
    <property type="match status" value="1"/>
</dbReference>
<dbReference type="FunFam" id="1.25.50.20:FF:000002">
    <property type="entry name" value="Aminopeptidase"/>
    <property type="match status" value="1"/>
</dbReference>
<dbReference type="FunFam" id="1.10.390.10:FF:000001">
    <property type="entry name" value="Aminopeptidase"/>
    <property type="match status" value="1"/>
</dbReference>
<comment type="caution">
    <text evidence="15">The sequence shown here is derived from an EMBL/GenBank/DDBJ whole genome shotgun (WGS) entry which is preliminary data.</text>
</comment>
<dbReference type="InterPro" id="IPR024571">
    <property type="entry name" value="ERAP1-like_C_dom"/>
</dbReference>
<dbReference type="GO" id="GO:0006508">
    <property type="term" value="P:proteolysis"/>
    <property type="evidence" value="ECO:0007669"/>
    <property type="project" value="UniProtKB-KW"/>
</dbReference>
<evidence type="ECO:0000256" key="7">
    <source>
        <dbReference type="ARBA" id="ARBA00023049"/>
    </source>
</evidence>
<dbReference type="SUPFAM" id="SSF55486">
    <property type="entry name" value="Metalloproteases ('zincins'), catalytic domain"/>
    <property type="match status" value="1"/>
</dbReference>
<dbReference type="AlphaFoldDB" id="A0A9P6YJD6"/>
<feature type="active site" description="Proton acceptor" evidence="8">
    <location>
        <position position="369"/>
    </location>
</feature>
<dbReference type="GO" id="GO:0005737">
    <property type="term" value="C:cytoplasm"/>
    <property type="evidence" value="ECO:0007669"/>
    <property type="project" value="TreeGrafter"/>
</dbReference>
<evidence type="ECO:0000256" key="6">
    <source>
        <dbReference type="ARBA" id="ARBA00022833"/>
    </source>
</evidence>
<keyword evidence="7 11" id="KW-0482">Metalloprotease</keyword>
<gene>
    <name evidence="15" type="ORF">G6F51_002726</name>
</gene>
<dbReference type="GO" id="GO:0042277">
    <property type="term" value="F:peptide binding"/>
    <property type="evidence" value="ECO:0007669"/>
    <property type="project" value="TreeGrafter"/>
</dbReference>
<organism evidence="15 16">
    <name type="scientific">Rhizopus oryzae</name>
    <name type="common">Mucormycosis agent</name>
    <name type="synonym">Rhizopus arrhizus var. delemar</name>
    <dbReference type="NCBI Taxonomy" id="64495"/>
    <lineage>
        <taxon>Eukaryota</taxon>
        <taxon>Fungi</taxon>
        <taxon>Fungi incertae sedis</taxon>
        <taxon>Mucoromycota</taxon>
        <taxon>Mucoromycotina</taxon>
        <taxon>Mucoromycetes</taxon>
        <taxon>Mucorales</taxon>
        <taxon>Mucorineae</taxon>
        <taxon>Rhizopodaceae</taxon>
        <taxon>Rhizopus</taxon>
    </lineage>
</organism>
<sequence length="938" mass="105770">MCTSSVDNPNRQVLPTNVKPTHYDLTLEPNLKTFKFDGQVKVNLNVNEDTTTIVLNTRDIKIKSAFLSSEGLKTDSKQAAIDIKYDEKKDLATLSFKEVVVANTKALLEIYFEGELNDQMAGFYRSSYKDVDGNTQYLATTQFESTDARRAFPCWDEPSLKATFDVTLIVPAHLVALSNMDVISEEPFNEKYSLHGKTETGKFEGKTEAGKFEGKIEAGKVEGKTEIGKVEGKTETKSTSLKQVKYSTTPLMSTYLLAFCVGPFEYIEAFTSGEYNGKPIRSRVYTLPGSVEQGRHALNVCTLALEYFAKVFGEPYPLPKVDMIAIPDFEAGAMENWGLITYRTVALLFDEKSSSIAFKKSTAYTVCHELAHQWFGNLVTMEWWDHLWLNEGFATWVGWLAVDQIFPDWEVWTSFVNEDMPRALNLDALRSSHPIEVTVNDPAEIHQIFDAISYYKGASVIRMLSSWLGVDTFLAGVRRYLRRHKLGNASTNDLWIALSEEAKVDVSKFMTLWTRCVGYPVLTVKKTGNDTINVTQSRYLSTGDLTKEEDSTVWWVPLGILVSEKTESYTLTDKSQNFTIPSDGLFKLNAGQTSVYRVNYPIETIRKLSEEIKKGKNGLLANTSDRVGLVADAGNLCVSGEQNTAAFLELAQAFVNEDNYFVWSQLSSHLSNILSVWSEQPEEVRNGLKALRRSLFAPVAHKLGWEFAETDDYLTNILRVLAISNAGRSNHTETIQEAKKRFWQFVEGNTNVLHPNLRGPVYSIVLKAAESEEEEEKVWSEIFKIYRDEALPSDQRLTALSSLGGASHAHLIQKYLDMCLDERLVRGQDSIYVFRSLASNPKARDILWKFFTDNYDVLFAKFSKSLSLFGSAVRSAVGSFVSFDKIAEVEAFFSTKDTKEYARPLQQALESARVNAKWIERDEHVVAEWVHSNANNFA</sequence>
<evidence type="ECO:0000256" key="8">
    <source>
        <dbReference type="PIRSR" id="PIRSR634016-1"/>
    </source>
</evidence>
<keyword evidence="6 9" id="KW-0862">Zinc</keyword>
<evidence type="ECO:0000259" key="14">
    <source>
        <dbReference type="Pfam" id="PF17900"/>
    </source>
</evidence>
<dbReference type="GO" id="GO:0070006">
    <property type="term" value="F:metalloaminopeptidase activity"/>
    <property type="evidence" value="ECO:0007669"/>
    <property type="project" value="TreeGrafter"/>
</dbReference>
<dbReference type="GO" id="GO:0005615">
    <property type="term" value="C:extracellular space"/>
    <property type="evidence" value="ECO:0007669"/>
    <property type="project" value="TreeGrafter"/>
</dbReference>
<dbReference type="PANTHER" id="PTHR11533:SF174">
    <property type="entry name" value="PUROMYCIN-SENSITIVE AMINOPEPTIDASE-RELATED"/>
    <property type="match status" value="1"/>
</dbReference>
<dbReference type="GO" id="GO:0008270">
    <property type="term" value="F:zinc ion binding"/>
    <property type="evidence" value="ECO:0007669"/>
    <property type="project" value="UniProtKB-UniRule"/>
</dbReference>
<evidence type="ECO:0000256" key="2">
    <source>
        <dbReference type="ARBA" id="ARBA00022438"/>
    </source>
</evidence>
<evidence type="ECO:0000256" key="3">
    <source>
        <dbReference type="ARBA" id="ARBA00022670"/>
    </source>
</evidence>
<evidence type="ECO:0000256" key="4">
    <source>
        <dbReference type="ARBA" id="ARBA00022723"/>
    </source>
</evidence>
<feature type="domain" description="Peptidase M1 membrane alanine aminopeptidase" evidence="12">
    <location>
        <begin position="297"/>
        <end position="513"/>
    </location>
</feature>
<dbReference type="EMBL" id="JAANIT010000242">
    <property type="protein sequence ID" value="KAG1549988.1"/>
    <property type="molecule type" value="Genomic_DNA"/>
</dbReference>
<feature type="domain" description="Aminopeptidase N-like N-terminal" evidence="14">
    <location>
        <begin position="19"/>
        <end position="190"/>
    </location>
</feature>
<proteinExistence type="inferred from homology"/>
<keyword evidence="5 11" id="KW-0378">Hydrolase</keyword>
<evidence type="ECO:0000256" key="1">
    <source>
        <dbReference type="ARBA" id="ARBA00010136"/>
    </source>
</evidence>
<evidence type="ECO:0000256" key="9">
    <source>
        <dbReference type="PIRSR" id="PIRSR634016-3"/>
    </source>
</evidence>
<evidence type="ECO:0000313" key="15">
    <source>
        <dbReference type="EMBL" id="KAG1549988.1"/>
    </source>
</evidence>
<dbReference type="SUPFAM" id="SSF63737">
    <property type="entry name" value="Leukotriene A4 hydrolase N-terminal domain"/>
    <property type="match status" value="1"/>
</dbReference>
<evidence type="ECO:0000259" key="13">
    <source>
        <dbReference type="Pfam" id="PF11838"/>
    </source>
</evidence>
<comment type="cofactor">
    <cofactor evidence="9 11">
        <name>Zn(2+)</name>
        <dbReference type="ChEBI" id="CHEBI:29105"/>
    </cofactor>
    <text evidence="9 11">Binds 1 zinc ion per subunit.</text>
</comment>
<dbReference type="GO" id="GO:0043171">
    <property type="term" value="P:peptide catabolic process"/>
    <property type="evidence" value="ECO:0007669"/>
    <property type="project" value="TreeGrafter"/>
</dbReference>
<dbReference type="OrthoDB" id="10031169at2759"/>
<dbReference type="FunFam" id="2.60.40.1730:FF:000002">
    <property type="entry name" value="Aminopeptidase"/>
    <property type="match status" value="1"/>
</dbReference>
<feature type="site" description="Transition state stabilizer" evidence="10">
    <location>
        <position position="454"/>
    </location>
</feature>
<dbReference type="InterPro" id="IPR014782">
    <property type="entry name" value="Peptidase_M1_dom"/>
</dbReference>
<dbReference type="InterPro" id="IPR045357">
    <property type="entry name" value="Aminopeptidase_N-like_N"/>
</dbReference>
<feature type="binding site" evidence="9">
    <location>
        <position position="368"/>
    </location>
    <ligand>
        <name>Zn(2+)</name>
        <dbReference type="ChEBI" id="CHEBI:29105"/>
        <note>catalytic</note>
    </ligand>
</feature>
<protein>
    <recommendedName>
        <fullName evidence="11">Aminopeptidase</fullName>
        <ecNumber evidence="11">3.4.11.-</ecNumber>
    </recommendedName>
</protein>